<accession>A0A517TU92</accession>
<dbReference type="NCBIfam" id="NF037959">
    <property type="entry name" value="MFS_SpdSyn"/>
    <property type="match status" value="1"/>
</dbReference>
<dbReference type="AlphaFoldDB" id="A0A517TU92"/>
<evidence type="ECO:0000256" key="1">
    <source>
        <dbReference type="ARBA" id="ARBA00007867"/>
    </source>
</evidence>
<proteinExistence type="inferred from homology"/>
<dbReference type="Proteomes" id="UP000317909">
    <property type="component" value="Chromosome"/>
</dbReference>
<dbReference type="PROSITE" id="PS51006">
    <property type="entry name" value="PABS_2"/>
    <property type="match status" value="1"/>
</dbReference>
<reference evidence="6 7" key="1">
    <citation type="submission" date="2019-02" db="EMBL/GenBank/DDBJ databases">
        <title>Deep-cultivation of Planctomycetes and their phenomic and genomic characterization uncovers novel biology.</title>
        <authorList>
            <person name="Wiegand S."/>
            <person name="Jogler M."/>
            <person name="Boedeker C."/>
            <person name="Pinto D."/>
            <person name="Vollmers J."/>
            <person name="Rivas-Marin E."/>
            <person name="Kohn T."/>
            <person name="Peeters S.H."/>
            <person name="Heuer A."/>
            <person name="Rast P."/>
            <person name="Oberbeckmann S."/>
            <person name="Bunk B."/>
            <person name="Jeske O."/>
            <person name="Meyerdierks A."/>
            <person name="Storesund J.E."/>
            <person name="Kallscheuer N."/>
            <person name="Luecker S."/>
            <person name="Lage O.M."/>
            <person name="Pohl T."/>
            <person name="Merkel B.J."/>
            <person name="Hornburger P."/>
            <person name="Mueller R.-W."/>
            <person name="Bruemmer F."/>
            <person name="Labrenz M."/>
            <person name="Spormann A.M."/>
            <person name="Op den Camp H."/>
            <person name="Overmann J."/>
            <person name="Amann R."/>
            <person name="Jetten M.S.M."/>
            <person name="Mascher T."/>
            <person name="Medema M.H."/>
            <person name="Devos D.P."/>
            <person name="Kaster A.-K."/>
            <person name="Ovreas L."/>
            <person name="Rohde M."/>
            <person name="Galperin M.Y."/>
            <person name="Jogler C."/>
        </authorList>
    </citation>
    <scope>NUCLEOTIDE SEQUENCE [LARGE SCALE GENOMIC DNA]</scope>
    <source>
        <strain evidence="6 7">I41</strain>
    </source>
</reference>
<keyword evidence="7" id="KW-1185">Reference proteome</keyword>
<dbReference type="CDD" id="cd02440">
    <property type="entry name" value="AdoMet_MTases"/>
    <property type="match status" value="1"/>
</dbReference>
<evidence type="ECO:0000256" key="2">
    <source>
        <dbReference type="ARBA" id="ARBA00022679"/>
    </source>
</evidence>
<dbReference type="Pfam" id="PF01564">
    <property type="entry name" value="Spermine_synth"/>
    <property type="match status" value="1"/>
</dbReference>
<evidence type="ECO:0000259" key="5">
    <source>
        <dbReference type="PROSITE" id="PS51006"/>
    </source>
</evidence>
<evidence type="ECO:0000256" key="4">
    <source>
        <dbReference type="PROSITE-ProRule" id="PRU00354"/>
    </source>
</evidence>
<gene>
    <name evidence="6" type="primary">speE_2</name>
    <name evidence="6" type="ORF">I41_11050</name>
</gene>
<dbReference type="KEGG" id="llh:I41_11050"/>
<keyword evidence="3 4" id="KW-0620">Polyamine biosynthesis</keyword>
<evidence type="ECO:0000256" key="3">
    <source>
        <dbReference type="ARBA" id="ARBA00023115"/>
    </source>
</evidence>
<sequence length="302" mass="33567">MEDAAITRHRRGPLLATAVVGWLLAATGLPAVAVAQSARTALENAAGQLEYDGQSDYSHIRIRRRGPIRSMIFVRDAGEEVLETQMDLRRPADLKFEYLRYLFASYLFQPEPKRVLIVGLGGGSMVHYLQQTDPGVKIDAVEIDPLVVKIAAEMFGTKPAENVKIVTADGFKFIAAAQDQTYDVIYMDAFLKPSADTDGTGAPLALRTQQFYKQLQQKLKPGGVVAFNLNPHADLDADVRGLTEAFPQLYVFPLSQFNGLVAIGAIDSKRLEPNDLARRGRDLNRRFKSSLDFQEMARRLKR</sequence>
<dbReference type="PANTHER" id="PTHR43317:SF1">
    <property type="entry name" value="THERMOSPERMINE SYNTHASE ACAULIS5"/>
    <property type="match status" value="1"/>
</dbReference>
<dbReference type="PANTHER" id="PTHR43317">
    <property type="entry name" value="THERMOSPERMINE SYNTHASE ACAULIS5"/>
    <property type="match status" value="1"/>
</dbReference>
<protein>
    <submittedName>
        <fullName evidence="6">Spermidine synthase</fullName>
        <ecNumber evidence="6">2.5.1.16</ecNumber>
    </submittedName>
</protein>
<evidence type="ECO:0000313" key="7">
    <source>
        <dbReference type="Proteomes" id="UP000317909"/>
    </source>
</evidence>
<feature type="domain" description="PABS" evidence="5">
    <location>
        <begin position="28"/>
        <end position="282"/>
    </location>
</feature>
<dbReference type="SUPFAM" id="SSF53335">
    <property type="entry name" value="S-adenosyl-L-methionine-dependent methyltransferases"/>
    <property type="match status" value="1"/>
</dbReference>
<dbReference type="OrthoDB" id="7510320at2"/>
<dbReference type="RefSeq" id="WP_145431554.1">
    <property type="nucleotide sequence ID" value="NZ_CP036339.1"/>
</dbReference>
<dbReference type="InterPro" id="IPR029063">
    <property type="entry name" value="SAM-dependent_MTases_sf"/>
</dbReference>
<dbReference type="EMBL" id="CP036339">
    <property type="protein sequence ID" value="QDT71943.1"/>
    <property type="molecule type" value="Genomic_DNA"/>
</dbReference>
<name>A0A517TU92_9BACT</name>
<organism evidence="6 7">
    <name type="scientific">Lacipirellula limnantheis</name>
    <dbReference type="NCBI Taxonomy" id="2528024"/>
    <lineage>
        <taxon>Bacteria</taxon>
        <taxon>Pseudomonadati</taxon>
        <taxon>Planctomycetota</taxon>
        <taxon>Planctomycetia</taxon>
        <taxon>Pirellulales</taxon>
        <taxon>Lacipirellulaceae</taxon>
        <taxon>Lacipirellula</taxon>
    </lineage>
</organism>
<dbReference type="Gene3D" id="3.40.50.150">
    <property type="entry name" value="Vaccinia Virus protein VP39"/>
    <property type="match status" value="1"/>
</dbReference>
<dbReference type="GO" id="GO:0004766">
    <property type="term" value="F:spermidine synthase activity"/>
    <property type="evidence" value="ECO:0007669"/>
    <property type="project" value="UniProtKB-EC"/>
</dbReference>
<comment type="similarity">
    <text evidence="1">Belongs to the spermidine/spermine synthase family.</text>
</comment>
<dbReference type="InterPro" id="IPR030374">
    <property type="entry name" value="PABS"/>
</dbReference>
<keyword evidence="2 4" id="KW-0808">Transferase</keyword>
<feature type="active site" description="Proton acceptor" evidence="4">
    <location>
        <position position="188"/>
    </location>
</feature>
<evidence type="ECO:0000313" key="6">
    <source>
        <dbReference type="EMBL" id="QDT71943.1"/>
    </source>
</evidence>
<dbReference type="GO" id="GO:0006596">
    <property type="term" value="P:polyamine biosynthetic process"/>
    <property type="evidence" value="ECO:0007669"/>
    <property type="project" value="UniProtKB-UniRule"/>
</dbReference>
<dbReference type="EC" id="2.5.1.16" evidence="6"/>